<comment type="caution">
    <text evidence="1">The sequence shown here is derived from an EMBL/GenBank/DDBJ whole genome shotgun (WGS) entry which is preliminary data.</text>
</comment>
<evidence type="ECO:0000313" key="2">
    <source>
        <dbReference type="Proteomes" id="UP001221411"/>
    </source>
</evidence>
<gene>
    <name evidence="1" type="ORF">POL67_35485</name>
</gene>
<keyword evidence="2" id="KW-1185">Reference proteome</keyword>
<reference evidence="1 2" key="1">
    <citation type="submission" date="2022-11" db="EMBL/GenBank/DDBJ databases">
        <title>Minimal conservation of predation-associated metabolite biosynthetic gene clusters underscores biosynthetic potential of Myxococcota including descriptions for ten novel species: Archangium lansinium sp. nov., Myxococcus landrumus sp. nov., Nannocystis bai.</title>
        <authorList>
            <person name="Ahearne A."/>
            <person name="Stevens C."/>
            <person name="Dowd S."/>
        </authorList>
    </citation>
    <scope>NUCLEOTIDE SEQUENCE [LARGE SCALE GENOMIC DNA]</scope>
    <source>
        <strain evidence="1 2">RJM3</strain>
    </source>
</reference>
<name>A0ABT5EXZ0_9BACT</name>
<protein>
    <submittedName>
        <fullName evidence="1">Uncharacterized protein</fullName>
    </submittedName>
</protein>
<organism evidence="1 2">
    <name type="scientific">Polyangium mundeleinium</name>
    <dbReference type="NCBI Taxonomy" id="2995306"/>
    <lineage>
        <taxon>Bacteria</taxon>
        <taxon>Pseudomonadati</taxon>
        <taxon>Myxococcota</taxon>
        <taxon>Polyangia</taxon>
        <taxon>Polyangiales</taxon>
        <taxon>Polyangiaceae</taxon>
        <taxon>Polyangium</taxon>
    </lineage>
</organism>
<proteinExistence type="predicted"/>
<accession>A0ABT5EXZ0</accession>
<sequence length="258" mass="27754">MTHHSHTQPKIALVGIKELAGILEEIGATPAAQIASLAPKYVQALQTQAQRIQVPQVRRLATSTAASLSQIHKFSLERKMQRAVQPTLPITISWDGVPANTAGAQATMKAPYSGQPFRVTEIECLTQVPFRFTEFNIGGIDFAEPSRSRVSYDGAIGAVATANRGLDFPTIKARDKTRPIDANWSPWVNVDFTSDATITVTPFNYGTVTGAVLLTIYTRSNPCGNQFAKNAYYQGAAKQVAANAIMGASYINALDGIG</sequence>
<evidence type="ECO:0000313" key="1">
    <source>
        <dbReference type="EMBL" id="MDC0746685.1"/>
    </source>
</evidence>
<dbReference type="Proteomes" id="UP001221411">
    <property type="component" value="Unassembled WGS sequence"/>
</dbReference>
<dbReference type="RefSeq" id="WP_271925062.1">
    <property type="nucleotide sequence ID" value="NZ_JAQNDO010000001.1"/>
</dbReference>
<dbReference type="EMBL" id="JAQNDO010000001">
    <property type="protein sequence ID" value="MDC0746685.1"/>
    <property type="molecule type" value="Genomic_DNA"/>
</dbReference>